<gene>
    <name evidence="2" type="ORF">VHEMI00149</name>
</gene>
<keyword evidence="1" id="KW-0175">Coiled coil</keyword>
<dbReference type="OrthoDB" id="1733656at2759"/>
<organism evidence="2 3">
    <name type="scientific">[Torrubiella] hemipterigena</name>
    <dbReference type="NCBI Taxonomy" id="1531966"/>
    <lineage>
        <taxon>Eukaryota</taxon>
        <taxon>Fungi</taxon>
        <taxon>Dikarya</taxon>
        <taxon>Ascomycota</taxon>
        <taxon>Pezizomycotina</taxon>
        <taxon>Sordariomycetes</taxon>
        <taxon>Hypocreomycetidae</taxon>
        <taxon>Hypocreales</taxon>
        <taxon>Clavicipitaceae</taxon>
        <taxon>Clavicipitaceae incertae sedis</taxon>
        <taxon>'Torrubiella' clade</taxon>
    </lineage>
</organism>
<dbReference type="EMBL" id="CDHN01000001">
    <property type="protein sequence ID" value="CEJ79938.1"/>
    <property type="molecule type" value="Genomic_DNA"/>
</dbReference>
<evidence type="ECO:0000313" key="3">
    <source>
        <dbReference type="Proteomes" id="UP000039046"/>
    </source>
</evidence>
<dbReference type="InterPro" id="IPR018565">
    <property type="entry name" value="Nkp2/Cnl2"/>
</dbReference>
<dbReference type="GO" id="GO:0007059">
    <property type="term" value="P:chromosome segregation"/>
    <property type="evidence" value="ECO:0007669"/>
    <property type="project" value="TreeGrafter"/>
</dbReference>
<sequence length="185" mass="20617">MSRVEVEILTNYLIQPAPLRAIVSFDQFQALFPSDAQNSPLLRSLFTDLQSQRANAIDNVSAAIELEAESGKMMRREVLRQRQVVQKEEIDGEIELERALFAADSGVESSKHTLDSILPELEGAADALKEDILRLEDEERALTQSIAQIISTLSDLQYSKLSNARLPEELRAGMDSLRNACSNKS</sequence>
<proteinExistence type="predicted"/>
<accession>A0A0A1SIF9</accession>
<dbReference type="Proteomes" id="UP000039046">
    <property type="component" value="Unassembled WGS sequence"/>
</dbReference>
<dbReference type="STRING" id="1531966.A0A0A1SIF9"/>
<dbReference type="HOGENOM" id="CLU_077446_2_0_1"/>
<dbReference type="Pfam" id="PF09447">
    <property type="entry name" value="Cnl2_NKP2"/>
    <property type="match status" value="1"/>
</dbReference>
<protein>
    <submittedName>
        <fullName evidence="2">Uncharacterized protein</fullName>
    </submittedName>
</protein>
<dbReference type="AlphaFoldDB" id="A0A0A1SIF9"/>
<name>A0A0A1SIF9_9HYPO</name>
<dbReference type="GO" id="GO:0031511">
    <property type="term" value="C:Mis6-Sim4 complex"/>
    <property type="evidence" value="ECO:0007669"/>
    <property type="project" value="TreeGrafter"/>
</dbReference>
<evidence type="ECO:0000313" key="2">
    <source>
        <dbReference type="EMBL" id="CEJ79938.1"/>
    </source>
</evidence>
<reference evidence="2 3" key="1">
    <citation type="journal article" date="2015" name="Genome Announc.">
        <title>Draft Genome Sequence and Gene Annotation of the Entomopathogenic Fungus Verticillium hemipterigenum.</title>
        <authorList>
            <person name="Horn F."/>
            <person name="Habel A."/>
            <person name="Scharf D.H."/>
            <person name="Dworschak J."/>
            <person name="Brakhage A.A."/>
            <person name="Guthke R."/>
            <person name="Hertweck C."/>
            <person name="Linde J."/>
        </authorList>
    </citation>
    <scope>NUCLEOTIDE SEQUENCE [LARGE SCALE GENOMIC DNA]</scope>
</reference>
<dbReference type="PANTHER" id="PTHR28064:SF1">
    <property type="entry name" value="INNER KINETOCHORE SUBUNIT NKP2"/>
    <property type="match status" value="1"/>
</dbReference>
<feature type="coiled-coil region" evidence="1">
    <location>
        <begin position="118"/>
        <end position="145"/>
    </location>
</feature>
<evidence type="ECO:0000256" key="1">
    <source>
        <dbReference type="SAM" id="Coils"/>
    </source>
</evidence>
<keyword evidence="3" id="KW-1185">Reference proteome</keyword>
<dbReference type="PANTHER" id="PTHR28064">
    <property type="entry name" value="INNER KINETOCHORE SUBUNIT NKP2"/>
    <property type="match status" value="1"/>
</dbReference>